<evidence type="ECO:0000313" key="2">
    <source>
        <dbReference type="Proteomes" id="UP000298663"/>
    </source>
</evidence>
<organism evidence="1 2">
    <name type="scientific">Steinernema carpocapsae</name>
    <name type="common">Entomopathogenic nematode</name>
    <dbReference type="NCBI Taxonomy" id="34508"/>
    <lineage>
        <taxon>Eukaryota</taxon>
        <taxon>Metazoa</taxon>
        <taxon>Ecdysozoa</taxon>
        <taxon>Nematoda</taxon>
        <taxon>Chromadorea</taxon>
        <taxon>Rhabditida</taxon>
        <taxon>Tylenchina</taxon>
        <taxon>Panagrolaimomorpha</taxon>
        <taxon>Strongyloidoidea</taxon>
        <taxon>Steinernematidae</taxon>
        <taxon>Steinernema</taxon>
    </lineage>
</organism>
<proteinExistence type="predicted"/>
<keyword evidence="2" id="KW-1185">Reference proteome</keyword>
<comment type="caution">
    <text evidence="1">The sequence shown here is derived from an EMBL/GenBank/DDBJ whole genome shotgun (WGS) entry which is preliminary data.</text>
</comment>
<name>A0A4U5NZS2_STECR</name>
<evidence type="ECO:0000313" key="1">
    <source>
        <dbReference type="EMBL" id="TKR89169.1"/>
    </source>
</evidence>
<reference evidence="1 2" key="1">
    <citation type="journal article" date="2015" name="Genome Biol.">
        <title>Comparative genomics of Steinernema reveals deeply conserved gene regulatory networks.</title>
        <authorList>
            <person name="Dillman A.R."/>
            <person name="Macchietto M."/>
            <person name="Porter C.F."/>
            <person name="Rogers A."/>
            <person name="Williams B."/>
            <person name="Antoshechkin I."/>
            <person name="Lee M.M."/>
            <person name="Goodwin Z."/>
            <person name="Lu X."/>
            <person name="Lewis E.E."/>
            <person name="Goodrich-Blair H."/>
            <person name="Stock S.P."/>
            <person name="Adams B.J."/>
            <person name="Sternberg P.W."/>
            <person name="Mortazavi A."/>
        </authorList>
    </citation>
    <scope>NUCLEOTIDE SEQUENCE [LARGE SCALE GENOMIC DNA]</scope>
    <source>
        <strain evidence="1 2">ALL</strain>
    </source>
</reference>
<dbReference type="AlphaFoldDB" id="A0A4U5NZS2"/>
<dbReference type="EMBL" id="AZBU02000003">
    <property type="protein sequence ID" value="TKR89169.1"/>
    <property type="molecule type" value="Genomic_DNA"/>
</dbReference>
<sequence length="74" mass="8333">MSAALRPSAVRTLVKSLIAVSEKPQCKAGEELAQKKYETSIREDRLKREESFMLAVNKNSHLKYAKKLIKNTVG</sequence>
<dbReference type="Proteomes" id="UP000298663">
    <property type="component" value="Unassembled WGS sequence"/>
</dbReference>
<reference evidence="1 2" key="2">
    <citation type="journal article" date="2019" name="G3 (Bethesda)">
        <title>Hybrid Assembly of the Genome of the Entomopathogenic Nematode Steinernema carpocapsae Identifies the X-Chromosome.</title>
        <authorList>
            <person name="Serra L."/>
            <person name="Macchietto M."/>
            <person name="Macias-Munoz A."/>
            <person name="McGill C.J."/>
            <person name="Rodriguez I.M."/>
            <person name="Rodriguez B."/>
            <person name="Murad R."/>
            <person name="Mortazavi A."/>
        </authorList>
    </citation>
    <scope>NUCLEOTIDE SEQUENCE [LARGE SCALE GENOMIC DNA]</scope>
    <source>
        <strain evidence="1 2">ALL</strain>
    </source>
</reference>
<accession>A0A4U5NZS2</accession>
<protein>
    <submittedName>
        <fullName evidence="1">Uncharacterized protein</fullName>
    </submittedName>
</protein>
<gene>
    <name evidence="1" type="ORF">L596_013311</name>
</gene>